<evidence type="ECO:0000256" key="1">
    <source>
        <dbReference type="ARBA" id="ARBA00004651"/>
    </source>
</evidence>
<dbReference type="PROSITE" id="PS50850">
    <property type="entry name" value="MFS"/>
    <property type="match status" value="1"/>
</dbReference>
<feature type="transmembrane region" description="Helical" evidence="7">
    <location>
        <begin position="205"/>
        <end position="224"/>
    </location>
</feature>
<feature type="transmembrane region" description="Helical" evidence="7">
    <location>
        <begin position="437"/>
        <end position="456"/>
    </location>
</feature>
<dbReference type="KEGG" id="cok:COCCU_06005"/>
<feature type="transmembrane region" description="Helical" evidence="7">
    <location>
        <begin position="55"/>
        <end position="73"/>
    </location>
</feature>
<protein>
    <submittedName>
        <fullName evidence="9">Multidrug resistance protein stp</fullName>
    </submittedName>
</protein>
<dbReference type="Gene3D" id="1.20.1720.10">
    <property type="entry name" value="Multidrug resistance protein D"/>
    <property type="match status" value="1"/>
</dbReference>
<feature type="transmembrane region" description="Helical" evidence="7">
    <location>
        <begin position="85"/>
        <end position="104"/>
    </location>
</feature>
<dbReference type="GO" id="GO:0022857">
    <property type="term" value="F:transmembrane transporter activity"/>
    <property type="evidence" value="ECO:0007669"/>
    <property type="project" value="InterPro"/>
</dbReference>
<comment type="subcellular location">
    <subcellularLocation>
        <location evidence="1">Cell membrane</location>
        <topology evidence="1">Multi-pass membrane protein</topology>
    </subcellularLocation>
</comment>
<keyword evidence="10" id="KW-1185">Reference proteome</keyword>
<reference evidence="9 10" key="1">
    <citation type="submission" date="2019-11" db="EMBL/GenBank/DDBJ databases">
        <title>Complete genome sequence of Corynebacterium kalinowskii 1959, a novel Corynebacterium species isolated from soil of a small paddock in Vilsendorf, Germany.</title>
        <authorList>
            <person name="Schaffert L."/>
            <person name="Ruwe M."/>
            <person name="Milse J."/>
            <person name="Hanuschka K."/>
            <person name="Ortseifen V."/>
            <person name="Droste J."/>
            <person name="Brandt D."/>
            <person name="Schlueter L."/>
            <person name="Kutter Y."/>
            <person name="Vinke S."/>
            <person name="Viehoefer P."/>
            <person name="Jacob L."/>
            <person name="Luebke N.-C."/>
            <person name="Schulte-Berndt E."/>
            <person name="Hain C."/>
            <person name="Linder M."/>
            <person name="Schmidt P."/>
            <person name="Wollenschlaeger L."/>
            <person name="Luttermann T."/>
            <person name="Thieme E."/>
            <person name="Hassa J."/>
            <person name="Haak M."/>
            <person name="Wittchen M."/>
            <person name="Mentz A."/>
            <person name="Persicke M."/>
            <person name="Busche T."/>
            <person name="Ruckert C."/>
        </authorList>
    </citation>
    <scope>NUCLEOTIDE SEQUENCE [LARGE SCALE GENOMIC DNA]</scope>
    <source>
        <strain evidence="9 10">2039</strain>
    </source>
</reference>
<dbReference type="Pfam" id="PF07690">
    <property type="entry name" value="MFS_1"/>
    <property type="match status" value="1"/>
</dbReference>
<gene>
    <name evidence="9" type="primary">stp2</name>
    <name evidence="9" type="ORF">COCCU_06005</name>
</gene>
<keyword evidence="6 7" id="KW-0472">Membrane</keyword>
<organism evidence="9 10">
    <name type="scientific">Corynebacterium occultum</name>
    <dbReference type="NCBI Taxonomy" id="2675219"/>
    <lineage>
        <taxon>Bacteria</taxon>
        <taxon>Bacillati</taxon>
        <taxon>Actinomycetota</taxon>
        <taxon>Actinomycetes</taxon>
        <taxon>Mycobacteriales</taxon>
        <taxon>Corynebacteriaceae</taxon>
        <taxon>Corynebacterium</taxon>
    </lineage>
</organism>
<proteinExistence type="predicted"/>
<name>A0A6B8W762_9CORY</name>
<evidence type="ECO:0000313" key="10">
    <source>
        <dbReference type="Proteomes" id="UP000424462"/>
    </source>
</evidence>
<keyword evidence="3" id="KW-1003">Cell membrane</keyword>
<dbReference type="InterPro" id="IPR020846">
    <property type="entry name" value="MFS_dom"/>
</dbReference>
<feature type="transmembrane region" description="Helical" evidence="7">
    <location>
        <begin position="278"/>
        <end position="299"/>
    </location>
</feature>
<evidence type="ECO:0000256" key="5">
    <source>
        <dbReference type="ARBA" id="ARBA00022989"/>
    </source>
</evidence>
<dbReference type="PANTHER" id="PTHR42718:SF42">
    <property type="entry name" value="EXPORT PROTEIN"/>
    <property type="match status" value="1"/>
</dbReference>
<dbReference type="Gene3D" id="1.20.1250.20">
    <property type="entry name" value="MFS general substrate transporter like domains"/>
    <property type="match status" value="1"/>
</dbReference>
<evidence type="ECO:0000313" key="9">
    <source>
        <dbReference type="EMBL" id="QGU07145.1"/>
    </source>
</evidence>
<dbReference type="PRINTS" id="PR01036">
    <property type="entry name" value="TCRTETB"/>
</dbReference>
<feature type="transmembrane region" description="Helical" evidence="7">
    <location>
        <begin position="339"/>
        <end position="359"/>
    </location>
</feature>
<sequence>MSQPNPNSLVLPAPQAWRALIALCIGFFMILLDQTIVAVATPAFQVELGASMNQIVWVTSIYLLCVLVPMLFTGRLGDRFGQRNLYRVGMIIFILSSLVCGLAPNIETLIAARAVQGLGAAILTPQTMSVINRVFAREKRGAALGVWGAVGGVAGVVAPTLGGFIVESVGWQWIFLINLPIGVLSLVLVSLWVPDMPRQVRRIDTPSVIASLAGMGALVFGIQQGPELGWPWWVWVLLIFGGVVMFGFIRLQRSAVRRGSDPLLPLEIFRNHNFSHGAFSIATMGFTVSSMMLPIMFFLQNGRGLNALQAGLMMLPMAALSIVISPLAGPLADRLHPRILSMIGFAAMALALLSASAVMRLDVALWWFLLPVLVMGVGQSLIWAPNSATSMRTMDPRHMGAASGVYNTARQVGAVAGAAAVGAAMQTGLDQLEVNVVMANAILLPSIALIAGFIAVSRFRAETLDDGAASPA</sequence>
<accession>A0A6B8W762</accession>
<evidence type="ECO:0000256" key="3">
    <source>
        <dbReference type="ARBA" id="ARBA00022475"/>
    </source>
</evidence>
<dbReference type="GO" id="GO:0005886">
    <property type="term" value="C:plasma membrane"/>
    <property type="evidence" value="ECO:0007669"/>
    <property type="project" value="UniProtKB-SubCell"/>
</dbReference>
<feature type="transmembrane region" description="Helical" evidence="7">
    <location>
        <begin position="230"/>
        <end position="249"/>
    </location>
</feature>
<feature type="transmembrane region" description="Helical" evidence="7">
    <location>
        <begin position="20"/>
        <end position="43"/>
    </location>
</feature>
<feature type="transmembrane region" description="Helical" evidence="7">
    <location>
        <begin position="171"/>
        <end position="193"/>
    </location>
</feature>
<keyword evidence="4 7" id="KW-0812">Transmembrane</keyword>
<keyword evidence="5 7" id="KW-1133">Transmembrane helix</keyword>
<dbReference type="AlphaFoldDB" id="A0A6B8W762"/>
<evidence type="ECO:0000256" key="4">
    <source>
        <dbReference type="ARBA" id="ARBA00022692"/>
    </source>
</evidence>
<feature type="domain" description="Major facilitator superfamily (MFS) profile" evidence="8">
    <location>
        <begin position="19"/>
        <end position="464"/>
    </location>
</feature>
<evidence type="ECO:0000256" key="6">
    <source>
        <dbReference type="ARBA" id="ARBA00023136"/>
    </source>
</evidence>
<dbReference type="RefSeq" id="WP_156230667.1">
    <property type="nucleotide sequence ID" value="NZ_CP046455.1"/>
</dbReference>
<feature type="transmembrane region" description="Helical" evidence="7">
    <location>
        <begin position="143"/>
        <end position="165"/>
    </location>
</feature>
<dbReference type="NCBIfam" id="TIGR00711">
    <property type="entry name" value="efflux_EmrB"/>
    <property type="match status" value="1"/>
</dbReference>
<evidence type="ECO:0000259" key="8">
    <source>
        <dbReference type="PROSITE" id="PS50850"/>
    </source>
</evidence>
<dbReference type="Proteomes" id="UP000424462">
    <property type="component" value="Chromosome"/>
</dbReference>
<keyword evidence="2" id="KW-0813">Transport</keyword>
<feature type="transmembrane region" description="Helical" evidence="7">
    <location>
        <begin position="365"/>
        <end position="384"/>
    </location>
</feature>
<dbReference type="InterPro" id="IPR004638">
    <property type="entry name" value="EmrB-like"/>
</dbReference>
<dbReference type="SUPFAM" id="SSF103473">
    <property type="entry name" value="MFS general substrate transporter"/>
    <property type="match status" value="2"/>
</dbReference>
<dbReference type="InterPro" id="IPR036259">
    <property type="entry name" value="MFS_trans_sf"/>
</dbReference>
<dbReference type="EMBL" id="CP046455">
    <property type="protein sequence ID" value="QGU07145.1"/>
    <property type="molecule type" value="Genomic_DNA"/>
</dbReference>
<evidence type="ECO:0000256" key="2">
    <source>
        <dbReference type="ARBA" id="ARBA00022448"/>
    </source>
</evidence>
<feature type="transmembrane region" description="Helical" evidence="7">
    <location>
        <begin position="311"/>
        <end position="332"/>
    </location>
</feature>
<dbReference type="PANTHER" id="PTHR42718">
    <property type="entry name" value="MAJOR FACILITATOR SUPERFAMILY MULTIDRUG TRANSPORTER MFSC"/>
    <property type="match status" value="1"/>
</dbReference>
<dbReference type="InterPro" id="IPR011701">
    <property type="entry name" value="MFS"/>
</dbReference>
<evidence type="ECO:0000256" key="7">
    <source>
        <dbReference type="SAM" id="Phobius"/>
    </source>
</evidence>
<feature type="transmembrane region" description="Helical" evidence="7">
    <location>
        <begin position="110"/>
        <end position="131"/>
    </location>
</feature>